<dbReference type="PANTHER" id="PTHR43207">
    <property type="entry name" value="AROGENATE DEHYDROGENASE-RELATED"/>
    <property type="match status" value="1"/>
</dbReference>
<evidence type="ECO:0000313" key="1">
    <source>
        <dbReference type="EMBL" id="OGE84574.1"/>
    </source>
</evidence>
<dbReference type="InterPro" id="IPR008927">
    <property type="entry name" value="6-PGluconate_DH-like_C_sf"/>
</dbReference>
<dbReference type="SUPFAM" id="SSF48179">
    <property type="entry name" value="6-phosphogluconate dehydrogenase C-terminal domain-like"/>
    <property type="match status" value="1"/>
</dbReference>
<proteinExistence type="predicted"/>
<gene>
    <name evidence="1" type="ORF">A2846_04855</name>
</gene>
<dbReference type="AlphaFoldDB" id="A0A1F5P457"/>
<evidence type="ECO:0000313" key="2">
    <source>
        <dbReference type="Proteomes" id="UP000176339"/>
    </source>
</evidence>
<sequence>MKKYLPDHVEIVGSHPLFGPKSAAKGLMRKKNKFKVVLCPVRVSDERFLKIKLVLRKLGLLVIEIDPKEHDQEMAMVLAVTHFVGRALGQAGIRRSRLSTKSYRGLVGSKEIAVSDSLALFWNLMMGYPEAIDWVDRVVAAVGDWGNRVKKRLGRKSGHFPGLAGHIDSISLEETTAMPLAENKPPVDTGKRAQ</sequence>
<dbReference type="Gene3D" id="3.40.50.720">
    <property type="entry name" value="NAD(P)-binding Rossmann-like Domain"/>
    <property type="match status" value="1"/>
</dbReference>
<dbReference type="GO" id="GO:0033730">
    <property type="term" value="F:arogenate dehydrogenase (NADP+) activity"/>
    <property type="evidence" value="ECO:0007669"/>
    <property type="project" value="InterPro"/>
</dbReference>
<dbReference type="Proteomes" id="UP000176339">
    <property type="component" value="Unassembled WGS sequence"/>
</dbReference>
<dbReference type="EMBL" id="MFEN01000004">
    <property type="protein sequence ID" value="OGE84574.1"/>
    <property type="molecule type" value="Genomic_DNA"/>
</dbReference>
<dbReference type="InterPro" id="IPR045011">
    <property type="entry name" value="TYRAAT1/2"/>
</dbReference>
<organism evidence="1 2">
    <name type="scientific">Candidatus Doudnabacteria bacterium RIFCSPHIGHO2_01_FULL_49_9</name>
    <dbReference type="NCBI Taxonomy" id="1817827"/>
    <lineage>
        <taxon>Bacteria</taxon>
        <taxon>Candidatus Doudnaibacteriota</taxon>
    </lineage>
</organism>
<comment type="caution">
    <text evidence="1">The sequence shown here is derived from an EMBL/GenBank/DDBJ whole genome shotgun (WGS) entry which is preliminary data.</text>
</comment>
<dbReference type="GO" id="GO:0006571">
    <property type="term" value="P:tyrosine biosynthetic process"/>
    <property type="evidence" value="ECO:0007669"/>
    <property type="project" value="InterPro"/>
</dbReference>
<dbReference type="PANTHER" id="PTHR43207:SF4">
    <property type="entry name" value="AROGENATE DEHYDROGENASE 2, CHLOROPLASTIC"/>
    <property type="match status" value="1"/>
</dbReference>
<protein>
    <submittedName>
        <fullName evidence="1">Uncharacterized protein</fullName>
    </submittedName>
</protein>
<accession>A0A1F5P457</accession>
<name>A0A1F5P457_9BACT</name>
<reference evidence="1 2" key="1">
    <citation type="journal article" date="2016" name="Nat. Commun.">
        <title>Thousands of microbial genomes shed light on interconnected biogeochemical processes in an aquifer system.</title>
        <authorList>
            <person name="Anantharaman K."/>
            <person name="Brown C.T."/>
            <person name="Hug L.A."/>
            <person name="Sharon I."/>
            <person name="Castelle C.J."/>
            <person name="Probst A.J."/>
            <person name="Thomas B.C."/>
            <person name="Singh A."/>
            <person name="Wilkins M.J."/>
            <person name="Karaoz U."/>
            <person name="Brodie E.L."/>
            <person name="Williams K.H."/>
            <person name="Hubbard S.S."/>
            <person name="Banfield J.F."/>
        </authorList>
    </citation>
    <scope>NUCLEOTIDE SEQUENCE [LARGE SCALE GENOMIC DNA]</scope>
</reference>